<dbReference type="EMBL" id="CAJHIT010000005">
    <property type="protein sequence ID" value="CAD6501914.1"/>
    <property type="molecule type" value="Genomic_DNA"/>
</dbReference>
<organism evidence="1 2">
    <name type="scientific">Blumeria graminis f. sp. triticale</name>
    <dbReference type="NCBI Taxonomy" id="1689686"/>
    <lineage>
        <taxon>Eukaryota</taxon>
        <taxon>Fungi</taxon>
        <taxon>Dikarya</taxon>
        <taxon>Ascomycota</taxon>
        <taxon>Pezizomycotina</taxon>
        <taxon>Leotiomycetes</taxon>
        <taxon>Erysiphales</taxon>
        <taxon>Erysiphaceae</taxon>
        <taxon>Blumeria</taxon>
    </lineage>
</organism>
<evidence type="ECO:0000313" key="2">
    <source>
        <dbReference type="Proteomes" id="UP000683417"/>
    </source>
</evidence>
<evidence type="ECO:0000313" key="1">
    <source>
        <dbReference type="EMBL" id="CAD6501914.1"/>
    </source>
</evidence>
<name>A0A9W4DHM0_BLUGR</name>
<sequence length="61" mass="7004">SELPSFKTTLRLYPPHSLVTIQAAKHPTHSLLYSDISLCYAIVIIKSLKYGEFHVYKELEL</sequence>
<feature type="non-terminal residue" evidence="1">
    <location>
        <position position="1"/>
    </location>
</feature>
<gene>
    <name evidence="1" type="ORF">BGTH12_LOCUS3272</name>
</gene>
<comment type="caution">
    <text evidence="1">The sequence shown here is derived from an EMBL/GenBank/DDBJ whole genome shotgun (WGS) entry which is preliminary data.</text>
</comment>
<accession>A0A9W4DHM0</accession>
<proteinExistence type="predicted"/>
<reference evidence="1" key="1">
    <citation type="submission" date="2020-10" db="EMBL/GenBank/DDBJ databases">
        <authorList>
            <person name="Muller C M."/>
        </authorList>
    </citation>
    <scope>NUCLEOTIDE SEQUENCE</scope>
    <source>
        <strain evidence="1">THUN-12</strain>
    </source>
</reference>
<protein>
    <submittedName>
        <fullName evidence="1">BgTH12-02159</fullName>
    </submittedName>
</protein>
<dbReference type="AlphaFoldDB" id="A0A9W4DHM0"/>
<dbReference type="Proteomes" id="UP000683417">
    <property type="component" value="Unassembled WGS sequence"/>
</dbReference>